<feature type="chain" id="PRO_5016445893" evidence="1">
    <location>
        <begin position="21"/>
        <end position="232"/>
    </location>
</feature>
<comment type="caution">
    <text evidence="3">The sequence shown here is derived from an EMBL/GenBank/DDBJ whole genome shotgun (WGS) entry which is preliminary data.</text>
</comment>
<feature type="signal peptide" evidence="1">
    <location>
        <begin position="1"/>
        <end position="20"/>
    </location>
</feature>
<evidence type="ECO:0000313" key="3">
    <source>
        <dbReference type="EMBL" id="RAI89488.1"/>
    </source>
</evidence>
<protein>
    <submittedName>
        <fullName evidence="3">PKD domain-containing protein</fullName>
    </submittedName>
</protein>
<dbReference type="PROSITE" id="PS50093">
    <property type="entry name" value="PKD"/>
    <property type="match status" value="1"/>
</dbReference>
<dbReference type="SMART" id="SM00089">
    <property type="entry name" value="PKD"/>
    <property type="match status" value="1"/>
</dbReference>
<feature type="domain" description="PKD" evidence="2">
    <location>
        <begin position="50"/>
        <end position="103"/>
    </location>
</feature>
<dbReference type="InterPro" id="IPR013783">
    <property type="entry name" value="Ig-like_fold"/>
</dbReference>
<gene>
    <name evidence="3" type="ORF">LV83_02530</name>
</gene>
<evidence type="ECO:0000256" key="1">
    <source>
        <dbReference type="SAM" id="SignalP"/>
    </source>
</evidence>
<dbReference type="CDD" id="cd00146">
    <property type="entry name" value="PKD"/>
    <property type="match status" value="1"/>
</dbReference>
<evidence type="ECO:0000313" key="4">
    <source>
        <dbReference type="Proteomes" id="UP000249610"/>
    </source>
</evidence>
<dbReference type="InterPro" id="IPR035986">
    <property type="entry name" value="PKD_dom_sf"/>
</dbReference>
<proteinExistence type="predicted"/>
<dbReference type="InterPro" id="IPR022409">
    <property type="entry name" value="PKD/Chitinase_dom"/>
</dbReference>
<dbReference type="Pfam" id="PF18911">
    <property type="entry name" value="PKD_4"/>
    <property type="match status" value="1"/>
</dbReference>
<keyword evidence="1" id="KW-0732">Signal</keyword>
<dbReference type="AlphaFoldDB" id="A0A327PB70"/>
<dbReference type="Proteomes" id="UP000249610">
    <property type="component" value="Unassembled WGS sequence"/>
</dbReference>
<evidence type="ECO:0000259" key="2">
    <source>
        <dbReference type="PROSITE" id="PS50093"/>
    </source>
</evidence>
<dbReference type="PROSITE" id="PS51257">
    <property type="entry name" value="PROKAR_LIPOPROTEIN"/>
    <property type="match status" value="1"/>
</dbReference>
<keyword evidence="4" id="KW-1185">Reference proteome</keyword>
<dbReference type="EMBL" id="QLLK01000006">
    <property type="protein sequence ID" value="RAI89488.1"/>
    <property type="molecule type" value="Genomic_DNA"/>
</dbReference>
<dbReference type="Gene3D" id="2.60.40.10">
    <property type="entry name" value="Immunoglobulins"/>
    <property type="match status" value="1"/>
</dbReference>
<accession>A0A327PB70</accession>
<dbReference type="SUPFAM" id="SSF49299">
    <property type="entry name" value="PKD domain"/>
    <property type="match status" value="1"/>
</dbReference>
<dbReference type="InterPro" id="IPR000601">
    <property type="entry name" value="PKD_dom"/>
</dbReference>
<dbReference type="RefSeq" id="WP_111611855.1">
    <property type="nucleotide sequence ID" value="NZ_QLLK01000006.1"/>
</dbReference>
<reference evidence="3 4" key="1">
    <citation type="submission" date="2018-06" db="EMBL/GenBank/DDBJ databases">
        <title>Genomic Encyclopedia of Archaeal and Bacterial Type Strains, Phase II (KMG-II): from individual species to whole genera.</title>
        <authorList>
            <person name="Goeker M."/>
        </authorList>
    </citation>
    <scope>NUCLEOTIDE SEQUENCE [LARGE SCALE GENOMIC DNA]</scope>
    <source>
        <strain evidence="3 4">DSM 23446</strain>
    </source>
</reference>
<organism evidence="3 4">
    <name type="scientific">Algoriphagus yeomjeoni</name>
    <dbReference type="NCBI Taxonomy" id="291403"/>
    <lineage>
        <taxon>Bacteria</taxon>
        <taxon>Pseudomonadati</taxon>
        <taxon>Bacteroidota</taxon>
        <taxon>Cytophagia</taxon>
        <taxon>Cytophagales</taxon>
        <taxon>Cyclobacteriaceae</taxon>
        <taxon>Algoriphagus</taxon>
    </lineage>
</organism>
<name>A0A327PB70_9BACT</name>
<sequence>MKLNHLSVLLILLACCGCSSEEEFPVIEANFEVKSDKTLAFVPIQFEAIPDSAYAYFWDFGNGKTSNEKTPFPIYEEPGTYTVSLTTTSLNKVKNTVSKEVKIGAYFITKITAIPRDGYSNGDLYFGIQQEKPSGWISVDQDKIASELSTSGEPFEISTPKIAFGGNSFDFGLPVIILVDNTNNTEPANSYLQSGSQKMELNEEQTAGKVFLNLRSVAKYDFELEFSYEFVD</sequence>